<dbReference type="Gene3D" id="2.120.10.30">
    <property type="entry name" value="TolB, C-terminal domain"/>
    <property type="match status" value="2"/>
</dbReference>
<dbReference type="InterPro" id="IPR011042">
    <property type="entry name" value="6-blade_b-propeller_TolB-like"/>
</dbReference>
<evidence type="ECO:0000313" key="3">
    <source>
        <dbReference type="Proteomes" id="UP000215335"/>
    </source>
</evidence>
<reference evidence="2 3" key="1">
    <citation type="journal article" date="2017" name="Curr. Biol.">
        <title>The Evolution of Venom by Co-option of Single-Copy Genes.</title>
        <authorList>
            <person name="Martinson E.O."/>
            <person name="Mrinalini"/>
            <person name="Kelkar Y.D."/>
            <person name="Chang C.H."/>
            <person name="Werren J.H."/>
        </authorList>
    </citation>
    <scope>NUCLEOTIDE SEQUENCE [LARGE SCALE GENOMIC DNA]</scope>
    <source>
        <strain evidence="2 3">Alberta</strain>
        <tissue evidence="2">Whole body</tissue>
    </source>
</reference>
<dbReference type="AlphaFoldDB" id="A0A232FCY4"/>
<sequence>MEANIWKILTIFILCGICNCIYRKSRPENYPGPYPHEHIYRTVYPHYVNTCKLDCKYDIYHEKYVEDKPEILATISGRAGFCQIRSQENHSTTCYIKELILEYVDFVGSIPSFRPLSPDDFELFYGSRVVDRDIDLSMSVMLKAWSFVEVISNRSEMQSLVVHPNKGYLFFISWKNISFDDDSNITTFHAIYRSNLDGSNIAKLSADAKNGWVCRFNKTDYVDGKDYKLTSFNPMADIKVYDAESQKIRDDHPCLNENGGCHQYCFVIPKDDEKLE</sequence>
<accession>A0A232FCY4</accession>
<evidence type="ECO:0008006" key="4">
    <source>
        <dbReference type="Google" id="ProtNLM"/>
    </source>
</evidence>
<dbReference type="STRING" id="543379.A0A232FCY4"/>
<proteinExistence type="predicted"/>
<name>A0A232FCY4_9HYME</name>
<protein>
    <recommendedName>
        <fullName evidence="4">Farnesoic acid O-methyl transferase domain-containing protein</fullName>
    </recommendedName>
</protein>
<comment type="caution">
    <text evidence="2">The sequence shown here is derived from an EMBL/GenBank/DDBJ whole genome shotgun (WGS) entry which is preliminary data.</text>
</comment>
<keyword evidence="3" id="KW-1185">Reference proteome</keyword>
<organism evidence="2 3">
    <name type="scientific">Trichomalopsis sarcophagae</name>
    <dbReference type="NCBI Taxonomy" id="543379"/>
    <lineage>
        <taxon>Eukaryota</taxon>
        <taxon>Metazoa</taxon>
        <taxon>Ecdysozoa</taxon>
        <taxon>Arthropoda</taxon>
        <taxon>Hexapoda</taxon>
        <taxon>Insecta</taxon>
        <taxon>Pterygota</taxon>
        <taxon>Neoptera</taxon>
        <taxon>Endopterygota</taxon>
        <taxon>Hymenoptera</taxon>
        <taxon>Apocrita</taxon>
        <taxon>Proctotrupomorpha</taxon>
        <taxon>Chalcidoidea</taxon>
        <taxon>Pteromalidae</taxon>
        <taxon>Pteromalinae</taxon>
        <taxon>Trichomalopsis</taxon>
    </lineage>
</organism>
<keyword evidence="1" id="KW-0732">Signal</keyword>
<feature type="signal peptide" evidence="1">
    <location>
        <begin position="1"/>
        <end position="20"/>
    </location>
</feature>
<gene>
    <name evidence="2" type="ORF">TSAR_001946</name>
</gene>
<dbReference type="Proteomes" id="UP000215335">
    <property type="component" value="Unassembled WGS sequence"/>
</dbReference>
<dbReference type="EMBL" id="NNAY01000398">
    <property type="protein sequence ID" value="OXU28664.1"/>
    <property type="molecule type" value="Genomic_DNA"/>
</dbReference>
<evidence type="ECO:0000313" key="2">
    <source>
        <dbReference type="EMBL" id="OXU28664.1"/>
    </source>
</evidence>
<evidence type="ECO:0000256" key="1">
    <source>
        <dbReference type="SAM" id="SignalP"/>
    </source>
</evidence>
<feature type="chain" id="PRO_5012556725" description="Farnesoic acid O-methyl transferase domain-containing protein" evidence="1">
    <location>
        <begin position="21"/>
        <end position="276"/>
    </location>
</feature>